<dbReference type="Pfam" id="PF13304">
    <property type="entry name" value="AAA_21"/>
    <property type="match status" value="1"/>
</dbReference>
<sequence length="372" mass="40868">MADQRLTSIEIEGFTSIRSARVELRDLNILVGANGAGKSNLIRVFELLGRMVDGELGLYVGLNGGASALLNATTSQIRLAVTTETSRYHALLRQSAGDKFIFAAESIGFTGDGIDQESLGRGHKESELSSLHGPGPYGDAPARQFVGFVKGCRVYHFDNTGADAPVKRQVPTGDNLALRDDAENLAAVLLRLKVSNRVEDRAAYRRITGAVRLAAPFFRDFVLADEFGSDRVRLRWKHRDFDRVFSANQLSDGTLRFICLTTLLLQPRLPGLVVLDEPELGLHPYAIVLLADMLRQASKRSQVLLATQSVTLMNQFTIEDLIVVEQRNGNSEFNRPDPETLRSWLEAYSLGELWEKNLIGGQPGSTGSVLDG</sequence>
<dbReference type="InterPro" id="IPR003959">
    <property type="entry name" value="ATPase_AAA_core"/>
</dbReference>
<dbReference type="InterPro" id="IPR041685">
    <property type="entry name" value="AAA_GajA/Old/RecF-like"/>
</dbReference>
<dbReference type="RefSeq" id="WP_345405379.1">
    <property type="nucleotide sequence ID" value="NZ_BAABHG010000018.1"/>
</dbReference>
<feature type="domain" description="ATPase AAA-type core" evidence="3">
    <location>
        <begin position="184"/>
        <end position="314"/>
    </location>
</feature>
<dbReference type="PIRSF" id="PIRSF029347">
    <property type="entry name" value="RecF"/>
    <property type="match status" value="1"/>
</dbReference>
<keyword evidence="1" id="KW-0742">SOS response</keyword>
<comment type="caution">
    <text evidence="4">The sequence shown here is derived from an EMBL/GenBank/DDBJ whole genome shotgun (WGS) entry which is preliminary data.</text>
</comment>
<protein>
    <submittedName>
        <fullName evidence="4">AAA family ATPase</fullName>
    </submittedName>
</protein>
<dbReference type="Pfam" id="PF13175">
    <property type="entry name" value="AAA_15"/>
    <property type="match status" value="1"/>
</dbReference>
<feature type="domain" description="Endonuclease GajA/Old nuclease/RecF-like AAA" evidence="2">
    <location>
        <begin position="6"/>
        <end position="48"/>
    </location>
</feature>
<reference evidence="5" key="1">
    <citation type="journal article" date="2019" name="Int. J. Syst. Evol. Microbiol.">
        <title>The Global Catalogue of Microorganisms (GCM) 10K type strain sequencing project: providing services to taxonomists for standard genome sequencing and annotation.</title>
        <authorList>
            <consortium name="The Broad Institute Genomics Platform"/>
            <consortium name="The Broad Institute Genome Sequencing Center for Infectious Disease"/>
            <person name="Wu L."/>
            <person name="Ma J."/>
        </authorList>
    </citation>
    <scope>NUCLEOTIDE SEQUENCE [LARGE SCALE GENOMIC DNA]</scope>
    <source>
        <strain evidence="5">CGMCC 4.7643</strain>
    </source>
</reference>
<name>A0ABW5GKA8_9PSEU</name>
<accession>A0ABW5GKA8</accession>
<dbReference type="PANTHER" id="PTHR32182:SF22">
    <property type="entry name" value="ATP-DEPENDENT ENDONUCLEASE, OLD FAMILY-RELATED"/>
    <property type="match status" value="1"/>
</dbReference>
<evidence type="ECO:0000313" key="4">
    <source>
        <dbReference type="EMBL" id="MFD2461220.1"/>
    </source>
</evidence>
<dbReference type="EMBL" id="JBHUKU010000011">
    <property type="protein sequence ID" value="MFD2461220.1"/>
    <property type="molecule type" value="Genomic_DNA"/>
</dbReference>
<evidence type="ECO:0000259" key="2">
    <source>
        <dbReference type="Pfam" id="PF13175"/>
    </source>
</evidence>
<proteinExistence type="predicted"/>
<evidence type="ECO:0000259" key="3">
    <source>
        <dbReference type="Pfam" id="PF13304"/>
    </source>
</evidence>
<evidence type="ECO:0000313" key="5">
    <source>
        <dbReference type="Proteomes" id="UP001597419"/>
    </source>
</evidence>
<evidence type="ECO:0000256" key="1">
    <source>
        <dbReference type="ARBA" id="ARBA00023236"/>
    </source>
</evidence>
<organism evidence="4 5">
    <name type="scientific">Amycolatopsis samaneae</name>
    <dbReference type="NCBI Taxonomy" id="664691"/>
    <lineage>
        <taxon>Bacteria</taxon>
        <taxon>Bacillati</taxon>
        <taxon>Actinomycetota</taxon>
        <taxon>Actinomycetes</taxon>
        <taxon>Pseudonocardiales</taxon>
        <taxon>Pseudonocardiaceae</taxon>
        <taxon>Amycolatopsis</taxon>
    </lineage>
</organism>
<dbReference type="InterPro" id="IPR014555">
    <property type="entry name" value="RecF-like"/>
</dbReference>
<keyword evidence="1" id="KW-0227">DNA damage</keyword>
<dbReference type="Proteomes" id="UP001597419">
    <property type="component" value="Unassembled WGS sequence"/>
</dbReference>
<dbReference type="InterPro" id="IPR027417">
    <property type="entry name" value="P-loop_NTPase"/>
</dbReference>
<keyword evidence="5" id="KW-1185">Reference proteome</keyword>
<dbReference type="SUPFAM" id="SSF52540">
    <property type="entry name" value="P-loop containing nucleoside triphosphate hydrolases"/>
    <property type="match status" value="1"/>
</dbReference>
<dbReference type="Gene3D" id="3.40.50.300">
    <property type="entry name" value="P-loop containing nucleotide triphosphate hydrolases"/>
    <property type="match status" value="2"/>
</dbReference>
<gene>
    <name evidence="4" type="ORF">ACFSYJ_21630</name>
</gene>
<dbReference type="PANTHER" id="PTHR32182">
    <property type="entry name" value="DNA REPLICATION AND REPAIR PROTEIN RECF"/>
    <property type="match status" value="1"/>
</dbReference>